<evidence type="ECO:0000313" key="2">
    <source>
        <dbReference type="Proteomes" id="UP001140562"/>
    </source>
</evidence>
<protein>
    <submittedName>
        <fullName evidence="1">Uncharacterized protein</fullName>
    </submittedName>
</protein>
<sequence>MVISSSAVGQDDLNDVFLRAFKDCTKDFINSLPTDANDLGIGTAVQTIVAQLNYDYSRLVYVINFIQDRIYRDGQWASRAIAVYDMLAASIDPYFSHPSLPLRGPFLIQHQLMKALQAQFTAMVAEKIWSAGFTYFLAQLCQSKESIGQLTPGIMLHIVSGMVDPAHLLSDGNLDRDHQCGWTRLGCTGA</sequence>
<name>A0A9W9BYK8_9PLEO</name>
<dbReference type="Proteomes" id="UP001140562">
    <property type="component" value="Unassembled WGS sequence"/>
</dbReference>
<dbReference type="OrthoDB" id="3688717at2759"/>
<gene>
    <name evidence="1" type="ORF">N0V87_006719</name>
</gene>
<proteinExistence type="predicted"/>
<accession>A0A9W9BYK8</accession>
<reference evidence="1" key="1">
    <citation type="submission" date="2022-10" db="EMBL/GenBank/DDBJ databases">
        <title>Tapping the CABI collections for fungal endophytes: first genome assemblies for Collariella, Neodidymelliopsis, Ascochyta clinopodiicola, Didymella pomorum, Didymosphaeria variabile, Neocosmospora piperis and Neocucurbitaria cava.</title>
        <authorList>
            <person name="Hill R."/>
        </authorList>
    </citation>
    <scope>NUCLEOTIDE SEQUENCE</scope>
    <source>
        <strain evidence="1">IMI 360193</strain>
    </source>
</reference>
<keyword evidence="2" id="KW-1185">Reference proteome</keyword>
<dbReference type="EMBL" id="JAPEUV010000073">
    <property type="protein sequence ID" value="KAJ4334683.1"/>
    <property type="molecule type" value="Genomic_DNA"/>
</dbReference>
<dbReference type="AlphaFoldDB" id="A0A9W9BYK8"/>
<evidence type="ECO:0000313" key="1">
    <source>
        <dbReference type="EMBL" id="KAJ4334683.1"/>
    </source>
</evidence>
<comment type="caution">
    <text evidence="1">The sequence shown here is derived from an EMBL/GenBank/DDBJ whole genome shotgun (WGS) entry which is preliminary data.</text>
</comment>
<organism evidence="1 2">
    <name type="scientific">Didymella glomerata</name>
    <dbReference type="NCBI Taxonomy" id="749621"/>
    <lineage>
        <taxon>Eukaryota</taxon>
        <taxon>Fungi</taxon>
        <taxon>Dikarya</taxon>
        <taxon>Ascomycota</taxon>
        <taxon>Pezizomycotina</taxon>
        <taxon>Dothideomycetes</taxon>
        <taxon>Pleosporomycetidae</taxon>
        <taxon>Pleosporales</taxon>
        <taxon>Pleosporineae</taxon>
        <taxon>Didymellaceae</taxon>
        <taxon>Didymella</taxon>
    </lineage>
</organism>